<evidence type="ECO:0000313" key="2">
    <source>
        <dbReference type="EMBL" id="KAF9470714.1"/>
    </source>
</evidence>
<protein>
    <submittedName>
        <fullName evidence="2">Uncharacterized protein</fullName>
    </submittedName>
</protein>
<dbReference type="EMBL" id="MU155871">
    <property type="protein sequence ID" value="KAF9470714.1"/>
    <property type="molecule type" value="Genomic_DNA"/>
</dbReference>
<dbReference type="InterPro" id="IPR046521">
    <property type="entry name" value="DUF6698"/>
</dbReference>
<dbReference type="OrthoDB" id="3220614at2759"/>
<comment type="caution">
    <text evidence="2">The sequence shown here is derived from an EMBL/GenBank/DDBJ whole genome shotgun (WGS) entry which is preliminary data.</text>
</comment>
<reference evidence="2" key="1">
    <citation type="submission" date="2020-11" db="EMBL/GenBank/DDBJ databases">
        <authorList>
            <consortium name="DOE Joint Genome Institute"/>
            <person name="Ahrendt S."/>
            <person name="Riley R."/>
            <person name="Andreopoulos W."/>
            <person name="Labutti K."/>
            <person name="Pangilinan J."/>
            <person name="Ruiz-Duenas F.J."/>
            <person name="Barrasa J.M."/>
            <person name="Sanchez-Garcia M."/>
            <person name="Camarero S."/>
            <person name="Miyauchi S."/>
            <person name="Serrano A."/>
            <person name="Linde D."/>
            <person name="Babiker R."/>
            <person name="Drula E."/>
            <person name="Ayuso-Fernandez I."/>
            <person name="Pacheco R."/>
            <person name="Padilla G."/>
            <person name="Ferreira P."/>
            <person name="Barriuso J."/>
            <person name="Kellner H."/>
            <person name="Castanera R."/>
            <person name="Alfaro M."/>
            <person name="Ramirez L."/>
            <person name="Pisabarro A.G."/>
            <person name="Kuo A."/>
            <person name="Tritt A."/>
            <person name="Lipzen A."/>
            <person name="He G."/>
            <person name="Yan M."/>
            <person name="Ng V."/>
            <person name="Cullen D."/>
            <person name="Martin F."/>
            <person name="Rosso M.-N."/>
            <person name="Henrissat B."/>
            <person name="Hibbett D."/>
            <person name="Martinez A.T."/>
            <person name="Grigoriev I.V."/>
        </authorList>
    </citation>
    <scope>NUCLEOTIDE SEQUENCE</scope>
    <source>
        <strain evidence="2">CIRM-BRFM 674</strain>
    </source>
</reference>
<proteinExistence type="predicted"/>
<evidence type="ECO:0000256" key="1">
    <source>
        <dbReference type="SAM" id="MobiDB-lite"/>
    </source>
</evidence>
<gene>
    <name evidence="2" type="ORF">BDN70DRAFT_939488</name>
</gene>
<dbReference type="Proteomes" id="UP000807469">
    <property type="component" value="Unassembled WGS sequence"/>
</dbReference>
<dbReference type="AlphaFoldDB" id="A0A9P5YLD7"/>
<feature type="compositionally biased region" description="Basic and acidic residues" evidence="1">
    <location>
        <begin position="343"/>
        <end position="358"/>
    </location>
</feature>
<feature type="compositionally biased region" description="Acidic residues" evidence="1">
    <location>
        <begin position="428"/>
        <end position="440"/>
    </location>
</feature>
<organism evidence="2 3">
    <name type="scientific">Pholiota conissans</name>
    <dbReference type="NCBI Taxonomy" id="109636"/>
    <lineage>
        <taxon>Eukaryota</taxon>
        <taxon>Fungi</taxon>
        <taxon>Dikarya</taxon>
        <taxon>Basidiomycota</taxon>
        <taxon>Agaricomycotina</taxon>
        <taxon>Agaricomycetes</taxon>
        <taxon>Agaricomycetidae</taxon>
        <taxon>Agaricales</taxon>
        <taxon>Agaricineae</taxon>
        <taxon>Strophariaceae</taxon>
        <taxon>Pholiota</taxon>
    </lineage>
</organism>
<feature type="region of interest" description="Disordered" evidence="1">
    <location>
        <begin position="113"/>
        <end position="144"/>
    </location>
</feature>
<feature type="compositionally biased region" description="Basic and acidic residues" evidence="1">
    <location>
        <begin position="398"/>
        <end position="410"/>
    </location>
</feature>
<sequence length="440" mass="49765">MGKQNQLIALVTWLQNEKAGSDHSSTLKPYRHAARWIPISVGPFVDINKAIHWGAAELNDDDPPAEMGPHDAVNYRMILSIFPGLDKALAAFKGDKNLIQPFARQITTAANSARAEDTSSCRRATPEYVLSSSSGDGDSLQNKSDRGWNNYHTARLLCPLKRLVEFDENPDLFMEHVTNKTIKIKASQWPSFLYPEDTVYDGENIDKGLFLSDLMLMFLRNILTGPSSAHQGMRMGTKQSKAEIHGMDRVFGRCVAYTAVQVYFALSSIEQWSSSAQDGHFKLDDFFSRCVGLFERDPKDPWVLDTLAHLTDALPSLKRSYQQKHKRSISSIFSDSSDEDETEAIHSQREARRLEHQKHSLASVHRHCRGRSSDEEDEGDEEELKQKFSDGEDESDEDALKQKSSDREDRSDEEDESDEDALKRESSDGEDESDEEVLKQ</sequence>
<dbReference type="Pfam" id="PF20414">
    <property type="entry name" value="DUF6698"/>
    <property type="match status" value="1"/>
</dbReference>
<name>A0A9P5YLD7_9AGAR</name>
<feature type="region of interest" description="Disordered" evidence="1">
    <location>
        <begin position="328"/>
        <end position="440"/>
    </location>
</feature>
<feature type="non-terminal residue" evidence="2">
    <location>
        <position position="440"/>
    </location>
</feature>
<feature type="compositionally biased region" description="Low complexity" evidence="1">
    <location>
        <begin position="130"/>
        <end position="140"/>
    </location>
</feature>
<keyword evidence="3" id="KW-1185">Reference proteome</keyword>
<accession>A0A9P5YLD7</accession>
<feature type="compositionally biased region" description="Acidic residues" evidence="1">
    <location>
        <begin position="374"/>
        <end position="383"/>
    </location>
</feature>
<evidence type="ECO:0000313" key="3">
    <source>
        <dbReference type="Proteomes" id="UP000807469"/>
    </source>
</evidence>